<proteinExistence type="predicted"/>
<reference evidence="1 2" key="1">
    <citation type="submission" date="2015-09" db="EMBL/GenBank/DDBJ databases">
        <authorList>
            <consortium name="Pathogen Informatics"/>
        </authorList>
    </citation>
    <scope>NUCLEOTIDE SEQUENCE [LARGE SCALE GENOMIC DNA]</scope>
    <source>
        <strain evidence="1 2">2789STDY5834876</strain>
    </source>
</reference>
<accession>A0A174NA78</accession>
<dbReference type="EMBL" id="CYZU01000113">
    <property type="protein sequence ID" value="CUP44161.1"/>
    <property type="molecule type" value="Genomic_DNA"/>
</dbReference>
<sequence length="290" mass="31615">MSLILASRATVYDRYAISRKFTAQETAINMVQGNIALLVSASEIEELKNGDKTMYSKLSAVEMDLNSINLAVSSSEYKDINGVLSAITQARTSIELNSQEIRLKVSKDSIISTINQSAEAVSIDANKINLNGVVTANENFKILQDGSMEAKNGLFRGDIQIEVANRFERGVRIHNKITGESGTLQAGYLGVGGMTTNGSVMYVNIFGGDDTDPKYGDPFILLYHDGVQATLYPNYLDIRDGKIWCKELDVTEKIHSGGLSTSNAMLSGTTRQNGDMYIVGNLYVNGKQIN</sequence>
<dbReference type="OrthoDB" id="1958058at2"/>
<evidence type="ECO:0000313" key="1">
    <source>
        <dbReference type="EMBL" id="CUP44161.1"/>
    </source>
</evidence>
<dbReference type="AlphaFoldDB" id="A0A174NA78"/>
<gene>
    <name evidence="1" type="ORF">ERS852491_05153</name>
</gene>
<dbReference type="STRING" id="39482.ERS852491_05153"/>
<dbReference type="Proteomes" id="UP000095544">
    <property type="component" value="Unassembled WGS sequence"/>
</dbReference>
<dbReference type="RefSeq" id="WP_055155402.1">
    <property type="nucleotide sequence ID" value="NZ_CYZU01000113.1"/>
</dbReference>
<name>A0A174NA78_9FIRM</name>
<organism evidence="1 2">
    <name type="scientific">Faecalicatena contorta</name>
    <dbReference type="NCBI Taxonomy" id="39482"/>
    <lineage>
        <taxon>Bacteria</taxon>
        <taxon>Bacillati</taxon>
        <taxon>Bacillota</taxon>
        <taxon>Clostridia</taxon>
        <taxon>Lachnospirales</taxon>
        <taxon>Lachnospiraceae</taxon>
        <taxon>Faecalicatena</taxon>
    </lineage>
</organism>
<protein>
    <submittedName>
        <fullName evidence="1">Uncharacterized protein</fullName>
    </submittedName>
</protein>
<evidence type="ECO:0000313" key="2">
    <source>
        <dbReference type="Proteomes" id="UP000095544"/>
    </source>
</evidence>